<feature type="signal peptide" evidence="1">
    <location>
        <begin position="1"/>
        <end position="20"/>
    </location>
</feature>
<proteinExistence type="predicted"/>
<name>A0ABP8DNY8_9ACTN</name>
<keyword evidence="3" id="KW-1185">Reference proteome</keyword>
<evidence type="ECO:0000256" key="1">
    <source>
        <dbReference type="SAM" id="SignalP"/>
    </source>
</evidence>
<evidence type="ECO:0000313" key="2">
    <source>
        <dbReference type="EMBL" id="GAA4260680.1"/>
    </source>
</evidence>
<comment type="caution">
    <text evidence="2">The sequence shown here is derived from an EMBL/GenBank/DDBJ whole genome shotgun (WGS) entry which is preliminary data.</text>
</comment>
<dbReference type="Gene3D" id="3.40.190.10">
    <property type="entry name" value="Periplasmic binding protein-like II"/>
    <property type="match status" value="1"/>
</dbReference>
<accession>A0ABP8DNY8</accession>
<reference evidence="3" key="1">
    <citation type="journal article" date="2019" name="Int. J. Syst. Evol. Microbiol.">
        <title>The Global Catalogue of Microorganisms (GCM) 10K type strain sequencing project: providing services to taxonomists for standard genome sequencing and annotation.</title>
        <authorList>
            <consortium name="The Broad Institute Genomics Platform"/>
            <consortium name="The Broad Institute Genome Sequencing Center for Infectious Disease"/>
            <person name="Wu L."/>
            <person name="Ma J."/>
        </authorList>
    </citation>
    <scope>NUCLEOTIDE SEQUENCE [LARGE SCALE GENOMIC DNA]</scope>
    <source>
        <strain evidence="3">JCM 17441</strain>
    </source>
</reference>
<feature type="chain" id="PRO_5045078842" evidence="1">
    <location>
        <begin position="21"/>
        <end position="392"/>
    </location>
</feature>
<dbReference type="Proteomes" id="UP001500620">
    <property type="component" value="Unassembled WGS sequence"/>
</dbReference>
<dbReference type="PROSITE" id="PS51257">
    <property type="entry name" value="PROKAR_LIPOPROTEIN"/>
    <property type="match status" value="1"/>
</dbReference>
<dbReference type="EMBL" id="BAABAT010000041">
    <property type="protein sequence ID" value="GAA4260680.1"/>
    <property type="molecule type" value="Genomic_DNA"/>
</dbReference>
<evidence type="ECO:0000313" key="3">
    <source>
        <dbReference type="Proteomes" id="UP001500620"/>
    </source>
</evidence>
<organism evidence="2 3">
    <name type="scientific">Dactylosporangium darangshiense</name>
    <dbReference type="NCBI Taxonomy" id="579108"/>
    <lineage>
        <taxon>Bacteria</taxon>
        <taxon>Bacillati</taxon>
        <taxon>Actinomycetota</taxon>
        <taxon>Actinomycetes</taxon>
        <taxon>Micromonosporales</taxon>
        <taxon>Micromonosporaceae</taxon>
        <taxon>Dactylosporangium</taxon>
    </lineage>
</organism>
<sequence>MNRSKWPAFLTTLTAASALALTGCASDDGADAGATAGPSAASGSAYDLASVCPSTIVVQTDWNPESEHGGTYKLVGPSPKIDADKKRVTGALVAKDGTDTGVDIEIRAGGPAIGFQNVAAQMYADTSITLGYGGSDDAIALSKSQPTLGVFAGLEKSPQIIMWAPDAHPDWQGIADIGKTDTKVLYFQGAAYMDYLTGKGILKKGQVDGSYDGAPANFVASAGKVAQQGFATAEPYIYEHEIKAWGKAVKYQLIADTGYDFYQQMLAIRTGEKEKLAPCLKKLVPIMQQAEVDFMNDPAATNKLILELVEKYNNGWTYSQGVADNAVKQMKALGIVGNGKDATIGNFDDSRLAALIDITRPIFAAQNKEMKSDIKAADLATNEFIDPSIGLK</sequence>
<gene>
    <name evidence="2" type="ORF">GCM10022255_090280</name>
</gene>
<dbReference type="RefSeq" id="WP_345137582.1">
    <property type="nucleotide sequence ID" value="NZ_BAABAT010000041.1"/>
</dbReference>
<keyword evidence="1" id="KW-0732">Signal</keyword>
<protein>
    <submittedName>
        <fullName evidence="2">Nitrate ABC transporter substrate-binding protein</fullName>
    </submittedName>
</protein>